<accession>A0ABQ6VEA5</accession>
<dbReference type="InterPro" id="IPR025420">
    <property type="entry name" value="DUF4143"/>
</dbReference>
<keyword evidence="2" id="KW-0547">Nucleotide-binding</keyword>
<feature type="domain" description="DUF4143" evidence="1">
    <location>
        <begin position="162"/>
        <end position="324"/>
    </location>
</feature>
<dbReference type="RefSeq" id="WP_151843656.1">
    <property type="nucleotide sequence ID" value="NZ_WBZJ01000001.1"/>
</dbReference>
<dbReference type="PANTHER" id="PTHR43566">
    <property type="entry name" value="CONSERVED PROTEIN"/>
    <property type="match status" value="1"/>
</dbReference>
<dbReference type="Pfam" id="PF13635">
    <property type="entry name" value="DUF4143"/>
    <property type="match status" value="1"/>
</dbReference>
<keyword evidence="3" id="KW-1185">Reference proteome</keyword>
<evidence type="ECO:0000313" key="3">
    <source>
        <dbReference type="Proteomes" id="UP000436181"/>
    </source>
</evidence>
<comment type="caution">
    <text evidence="2">The sequence shown here is derived from an EMBL/GenBank/DDBJ whole genome shotgun (WGS) entry which is preliminary data.</text>
</comment>
<protein>
    <submittedName>
        <fullName evidence="2">ATP-binding protein</fullName>
    </submittedName>
</protein>
<dbReference type="GO" id="GO:0005524">
    <property type="term" value="F:ATP binding"/>
    <property type="evidence" value="ECO:0007669"/>
    <property type="project" value="UniProtKB-KW"/>
</dbReference>
<sequence>MAQLLEANPGHITDAEGTLLIDEWQRYTPSWDLVRRAVDDGARPGSYLLTGSAFPPVGSAIHSGAARIDAVRMRPFALQERLDPAPALRIESFFTPSVDEATASHSTNTIEVLGLTPEWYATEICRSGLPGIMDLPETLRVARLDSYMERLATHEFPEQGLRVRNPHAVLRWLTAYAAATSQTTSYTEILDYATPGDATKPSRSTADAYRNLLEQLMILEPLPAWTPLIAGFPKTAKAPKHHLCDPALAARLLGARPHSLISGDPQQIQLFSQLFESLAVLTARVAAETFGARVSHLRTHKGDHEVDIIVEGPDKRVLGIEVKISPVIKDEHAKHLHWLHKTLGHRFAGGIIVHAGQHFYQRRDGIWVVPLAALA</sequence>
<gene>
    <name evidence="2" type="ORF">F8377_00865</name>
</gene>
<proteinExistence type="predicted"/>
<keyword evidence="2" id="KW-0067">ATP-binding</keyword>
<evidence type="ECO:0000313" key="2">
    <source>
        <dbReference type="EMBL" id="KAB3522761.1"/>
    </source>
</evidence>
<evidence type="ECO:0000259" key="1">
    <source>
        <dbReference type="Pfam" id="PF13635"/>
    </source>
</evidence>
<name>A0ABQ6VEA5_9CORY</name>
<dbReference type="Proteomes" id="UP000436181">
    <property type="component" value="Unassembled WGS sequence"/>
</dbReference>
<reference evidence="2 3" key="1">
    <citation type="submission" date="2019-10" db="EMBL/GenBank/DDBJ databases">
        <title>Corynebacterium sp novel species isolated from the respiratory tract of Marmot.</title>
        <authorList>
            <person name="Zhang G."/>
        </authorList>
    </citation>
    <scope>NUCLEOTIDE SEQUENCE [LARGE SCALE GENOMIC DNA]</scope>
    <source>
        <strain evidence="2 3">336</strain>
    </source>
</reference>
<dbReference type="EMBL" id="WBZJ01000001">
    <property type="protein sequence ID" value="KAB3522761.1"/>
    <property type="molecule type" value="Genomic_DNA"/>
</dbReference>
<dbReference type="PANTHER" id="PTHR43566:SF2">
    <property type="entry name" value="DUF4143 DOMAIN-CONTAINING PROTEIN"/>
    <property type="match status" value="1"/>
</dbReference>
<organism evidence="2 3">
    <name type="scientific">Corynebacterium zhongnanshanii</name>
    <dbReference type="NCBI Taxonomy" id="2768834"/>
    <lineage>
        <taxon>Bacteria</taxon>
        <taxon>Bacillati</taxon>
        <taxon>Actinomycetota</taxon>
        <taxon>Actinomycetes</taxon>
        <taxon>Mycobacteriales</taxon>
        <taxon>Corynebacteriaceae</taxon>
        <taxon>Corynebacterium</taxon>
    </lineage>
</organism>